<evidence type="ECO:0000256" key="3">
    <source>
        <dbReference type="ARBA" id="ARBA00022989"/>
    </source>
</evidence>
<reference evidence="9" key="1">
    <citation type="submission" date="2023-10" db="EMBL/GenBank/DDBJ databases">
        <title>Chromosome-level genome of the transformable northern wattle, Acacia crassicarpa.</title>
        <authorList>
            <person name="Massaro I."/>
            <person name="Sinha N.R."/>
            <person name="Poethig S."/>
            <person name="Leichty A.R."/>
        </authorList>
    </citation>
    <scope>NUCLEOTIDE SEQUENCE</scope>
    <source>
        <strain evidence="9">Acra3RX</strain>
        <tissue evidence="9">Leaf</tissue>
    </source>
</reference>
<dbReference type="Pfam" id="PF04576">
    <property type="entry name" value="Zein-binding"/>
    <property type="match status" value="1"/>
</dbReference>
<dbReference type="GO" id="GO:0080115">
    <property type="term" value="F:myosin XI tail binding"/>
    <property type="evidence" value="ECO:0007669"/>
    <property type="project" value="UniProtKB-ARBA"/>
</dbReference>
<dbReference type="AlphaFoldDB" id="A0AAE1N1G7"/>
<feature type="transmembrane region" description="Helical" evidence="7">
    <location>
        <begin position="20"/>
        <end position="44"/>
    </location>
</feature>
<dbReference type="PANTHER" id="PTHR31448">
    <property type="entry name" value="MYOSIN-BINDING PROTEIN 2"/>
    <property type="match status" value="1"/>
</dbReference>
<dbReference type="PANTHER" id="PTHR31448:SF39">
    <property type="entry name" value="MYOSIN-BINDING PROTEIN 4-RELATED"/>
    <property type="match status" value="1"/>
</dbReference>
<evidence type="ECO:0000313" key="10">
    <source>
        <dbReference type="Proteomes" id="UP001293593"/>
    </source>
</evidence>
<proteinExistence type="predicted"/>
<comment type="subcellular location">
    <subcellularLocation>
        <location evidence="1">Membrane</location>
        <topology evidence="1">Single-pass membrane protein</topology>
    </subcellularLocation>
</comment>
<keyword evidence="2 7" id="KW-0812">Transmembrane</keyword>
<dbReference type="EMBL" id="JAWXYG010000002">
    <property type="protein sequence ID" value="KAK4281244.1"/>
    <property type="molecule type" value="Genomic_DNA"/>
</dbReference>
<evidence type="ECO:0000256" key="7">
    <source>
        <dbReference type="SAM" id="Phobius"/>
    </source>
</evidence>
<evidence type="ECO:0000313" key="9">
    <source>
        <dbReference type="EMBL" id="KAK4281244.1"/>
    </source>
</evidence>
<name>A0AAE1N1G7_9FABA</name>
<evidence type="ECO:0000259" key="8">
    <source>
        <dbReference type="PROSITE" id="PS51775"/>
    </source>
</evidence>
<evidence type="ECO:0000256" key="2">
    <source>
        <dbReference type="ARBA" id="ARBA00022692"/>
    </source>
</evidence>
<feature type="compositionally biased region" description="Low complexity" evidence="6">
    <location>
        <begin position="301"/>
        <end position="312"/>
    </location>
</feature>
<evidence type="ECO:0000256" key="4">
    <source>
        <dbReference type="ARBA" id="ARBA00023136"/>
    </source>
</evidence>
<keyword evidence="10" id="KW-1185">Reference proteome</keyword>
<feature type="compositionally biased region" description="Polar residues" evidence="6">
    <location>
        <begin position="219"/>
        <end position="235"/>
    </location>
</feature>
<accession>A0AAE1N1G7</accession>
<evidence type="ECO:0000256" key="6">
    <source>
        <dbReference type="SAM" id="MobiDB-lite"/>
    </source>
</evidence>
<organism evidence="9 10">
    <name type="scientific">Acacia crassicarpa</name>
    <name type="common">northern wattle</name>
    <dbReference type="NCBI Taxonomy" id="499986"/>
    <lineage>
        <taxon>Eukaryota</taxon>
        <taxon>Viridiplantae</taxon>
        <taxon>Streptophyta</taxon>
        <taxon>Embryophyta</taxon>
        <taxon>Tracheophyta</taxon>
        <taxon>Spermatophyta</taxon>
        <taxon>Magnoliopsida</taxon>
        <taxon>eudicotyledons</taxon>
        <taxon>Gunneridae</taxon>
        <taxon>Pentapetalae</taxon>
        <taxon>rosids</taxon>
        <taxon>fabids</taxon>
        <taxon>Fabales</taxon>
        <taxon>Fabaceae</taxon>
        <taxon>Caesalpinioideae</taxon>
        <taxon>mimosoid clade</taxon>
        <taxon>Acacieae</taxon>
        <taxon>Acacia</taxon>
    </lineage>
</organism>
<dbReference type="InterPro" id="IPR039306">
    <property type="entry name" value="MYOB"/>
</dbReference>
<feature type="region of interest" description="Disordered" evidence="6">
    <location>
        <begin position="217"/>
        <end position="258"/>
    </location>
</feature>
<dbReference type="GO" id="GO:0016020">
    <property type="term" value="C:membrane"/>
    <property type="evidence" value="ECO:0007669"/>
    <property type="project" value="UniProtKB-SubCell"/>
</dbReference>
<protein>
    <recommendedName>
        <fullName evidence="8">GTD-binding domain-containing protein</fullName>
    </recommendedName>
</protein>
<dbReference type="Proteomes" id="UP001293593">
    <property type="component" value="Unassembled WGS sequence"/>
</dbReference>
<feature type="compositionally biased region" description="Basic and acidic residues" evidence="6">
    <location>
        <begin position="291"/>
        <end position="300"/>
    </location>
</feature>
<evidence type="ECO:0000256" key="5">
    <source>
        <dbReference type="SAM" id="Coils"/>
    </source>
</evidence>
<sequence>MAAAKISFVKTKGVWEFTALLVSAVCEWVLIILLLVYAVLAYLLTKLASFCGLQAPCILCSRLEFALGGQKPELYQTLLCSNHISELTSLISCHIHNKVADGGGMCDDCLLSFTTKSNANSKAHRLLMSKLDLANGGHSFPCSLKEDLYPGSLNSRPCTCCGSITSHYVGKNSCDSLSCVGFTELKLHSDSESEFPFSAADDNVSTVIYENNEAVTPKRQCTSMTSSKFLPSDSNPGEPEKNRAVDVSQESDNGFQPIGDHEASLMKITTNAELFEKTDQVINDTSQTSHRHNDKEELKPSQKSSAQDSSNSLVIPLGDATSFNETKVLRKSISLDSGIESIAGSNASKIEENYLIDQLYRQIAYDKQFINSLHRELEEERNASAIAANEVMTMITKLQEEKAALRMEGLQYLRMMEENAEHDAIALQQADDFLSEKEKIIQDLEAELDFYRLNLGEEHEESGHLNAANTTLQNAGLPHITNNIDSSYNSIQA</sequence>
<keyword evidence="5" id="KW-0175">Coiled coil</keyword>
<keyword evidence="4 7" id="KW-0472">Membrane</keyword>
<feature type="coiled-coil region" evidence="5">
    <location>
        <begin position="370"/>
        <end position="461"/>
    </location>
</feature>
<comment type="caution">
    <text evidence="9">The sequence shown here is derived from an EMBL/GenBank/DDBJ whole genome shotgun (WGS) entry which is preliminary data.</text>
</comment>
<dbReference type="InterPro" id="IPR007656">
    <property type="entry name" value="GTD-bd"/>
</dbReference>
<keyword evidence="3 7" id="KW-1133">Transmembrane helix</keyword>
<feature type="domain" description="GTD-binding" evidence="8">
    <location>
        <begin position="354"/>
        <end position="452"/>
    </location>
</feature>
<feature type="region of interest" description="Disordered" evidence="6">
    <location>
        <begin position="284"/>
        <end position="316"/>
    </location>
</feature>
<evidence type="ECO:0000256" key="1">
    <source>
        <dbReference type="ARBA" id="ARBA00004167"/>
    </source>
</evidence>
<dbReference type="PROSITE" id="PS51775">
    <property type="entry name" value="GTD_BINDING"/>
    <property type="match status" value="1"/>
</dbReference>
<gene>
    <name evidence="9" type="ORF">QN277_012765</name>
</gene>